<keyword evidence="3" id="KW-1185">Reference proteome</keyword>
<comment type="caution">
    <text evidence="2">The sequence shown here is derived from an EMBL/GenBank/DDBJ whole genome shotgun (WGS) entry which is preliminary data.</text>
</comment>
<dbReference type="AlphaFoldDB" id="A0A0D0HAJ2"/>
<dbReference type="EMBL" id="JXQK01000084">
    <property type="protein sequence ID" value="KIP60289.1"/>
    <property type="molecule type" value="Genomic_DNA"/>
</dbReference>
<sequence>MNNMKTTTIFKMTVLFLFVLSAVSCKGNKSRLDNQESDTVMVAKDSIPFVLEHLDVDKKKVMAYVTCSEHMVDSLLSIADTAYSKTGSYGLEDLGMDNKEYNKWITKDYKDTISIVIALFNSYASMVNSGTDEASASFVWHEVARLQMKHFYKKTGGEWQEPNSYEKLFRVINGVVETYDCGTQADMNMAAWRSVMPVDYRLIEAYKQLVDLCNDKETTKLIHDDYMYTLTTYRAHRDGIDEWYSDLPREQGTLFEWLLRSKLENINLLIKNYKRGKIDNNTVKKNLQEHLCLANKRLVKLTKDFLDRERD</sequence>
<keyword evidence="1" id="KW-0732">Signal</keyword>
<dbReference type="RefSeq" id="WP_042520090.1">
    <property type="nucleotide sequence ID" value="NZ_JXQK01000084.1"/>
</dbReference>
<evidence type="ECO:0000256" key="1">
    <source>
        <dbReference type="SAM" id="SignalP"/>
    </source>
</evidence>
<name>A0A0D0HAJ2_9BACT</name>
<organism evidence="2 3">
    <name type="scientific">Prevotella pectinovora</name>
    <dbReference type="NCBI Taxonomy" id="1602169"/>
    <lineage>
        <taxon>Bacteria</taxon>
        <taxon>Pseudomonadati</taxon>
        <taxon>Bacteroidota</taxon>
        <taxon>Bacteroidia</taxon>
        <taxon>Bacteroidales</taxon>
        <taxon>Prevotellaceae</taxon>
        <taxon>Prevotella</taxon>
    </lineage>
</organism>
<feature type="signal peptide" evidence="1">
    <location>
        <begin position="1"/>
        <end position="26"/>
    </location>
</feature>
<evidence type="ECO:0000313" key="2">
    <source>
        <dbReference type="EMBL" id="KIP60289.1"/>
    </source>
</evidence>
<reference evidence="2 3" key="1">
    <citation type="submission" date="2015-01" db="EMBL/GenBank/DDBJ databases">
        <title>Comparative genomics of non-oral Prevotella species.</title>
        <authorList>
            <person name="Accetto T."/>
            <person name="Nograsek B."/>
            <person name="Avgustin G."/>
        </authorList>
    </citation>
    <scope>NUCLEOTIDE SEQUENCE [LARGE SCALE GENOMIC DNA]</scope>
    <source>
        <strain evidence="2 3">P5-119</strain>
    </source>
</reference>
<dbReference type="Proteomes" id="UP000032046">
    <property type="component" value="Unassembled WGS sequence"/>
</dbReference>
<dbReference type="PROSITE" id="PS51257">
    <property type="entry name" value="PROKAR_LIPOPROTEIN"/>
    <property type="match status" value="1"/>
</dbReference>
<protein>
    <recommendedName>
        <fullName evidence="4">Lipoprotein</fullName>
    </recommendedName>
</protein>
<accession>A0A0D0HAJ2</accession>
<proteinExistence type="predicted"/>
<feature type="chain" id="PRO_5002211314" description="Lipoprotein" evidence="1">
    <location>
        <begin position="27"/>
        <end position="311"/>
    </location>
</feature>
<gene>
    <name evidence="2" type="ORF">ST44_11675</name>
</gene>
<feature type="non-terminal residue" evidence="2">
    <location>
        <position position="311"/>
    </location>
</feature>
<evidence type="ECO:0000313" key="3">
    <source>
        <dbReference type="Proteomes" id="UP000032046"/>
    </source>
</evidence>
<evidence type="ECO:0008006" key="4">
    <source>
        <dbReference type="Google" id="ProtNLM"/>
    </source>
</evidence>